<evidence type="ECO:0000313" key="2">
    <source>
        <dbReference type="EMBL" id="JAH93226.1"/>
    </source>
</evidence>
<reference evidence="2" key="1">
    <citation type="submission" date="2014-11" db="EMBL/GenBank/DDBJ databases">
        <authorList>
            <person name="Amaro Gonzalez C."/>
        </authorList>
    </citation>
    <scope>NUCLEOTIDE SEQUENCE</scope>
</reference>
<name>A0A0E9WSH1_ANGAN</name>
<protein>
    <submittedName>
        <fullName evidence="2">Uncharacterized protein</fullName>
    </submittedName>
</protein>
<feature type="transmembrane region" description="Helical" evidence="1">
    <location>
        <begin position="30"/>
        <end position="53"/>
    </location>
</feature>
<keyword evidence="1" id="KW-0472">Membrane</keyword>
<sequence>MMYGCCSSKIATSSSFAPSPCGRMTSYKSFLIRSSFVFSAVIRPNISMLISFFS</sequence>
<keyword evidence="1" id="KW-0812">Transmembrane</keyword>
<dbReference type="EMBL" id="GBXM01015351">
    <property type="protein sequence ID" value="JAH93226.1"/>
    <property type="molecule type" value="Transcribed_RNA"/>
</dbReference>
<evidence type="ECO:0000256" key="1">
    <source>
        <dbReference type="SAM" id="Phobius"/>
    </source>
</evidence>
<organism evidence="2">
    <name type="scientific">Anguilla anguilla</name>
    <name type="common">European freshwater eel</name>
    <name type="synonym">Muraena anguilla</name>
    <dbReference type="NCBI Taxonomy" id="7936"/>
    <lineage>
        <taxon>Eukaryota</taxon>
        <taxon>Metazoa</taxon>
        <taxon>Chordata</taxon>
        <taxon>Craniata</taxon>
        <taxon>Vertebrata</taxon>
        <taxon>Euteleostomi</taxon>
        <taxon>Actinopterygii</taxon>
        <taxon>Neopterygii</taxon>
        <taxon>Teleostei</taxon>
        <taxon>Anguilliformes</taxon>
        <taxon>Anguillidae</taxon>
        <taxon>Anguilla</taxon>
    </lineage>
</organism>
<dbReference type="AlphaFoldDB" id="A0A0E9WSH1"/>
<proteinExistence type="predicted"/>
<reference evidence="2" key="2">
    <citation type="journal article" date="2015" name="Fish Shellfish Immunol.">
        <title>Early steps in the European eel (Anguilla anguilla)-Vibrio vulnificus interaction in the gills: Role of the RtxA13 toxin.</title>
        <authorList>
            <person name="Callol A."/>
            <person name="Pajuelo D."/>
            <person name="Ebbesson L."/>
            <person name="Teles M."/>
            <person name="MacKenzie S."/>
            <person name="Amaro C."/>
        </authorList>
    </citation>
    <scope>NUCLEOTIDE SEQUENCE</scope>
</reference>
<accession>A0A0E9WSH1</accession>
<keyword evidence="1" id="KW-1133">Transmembrane helix</keyword>